<feature type="compositionally biased region" description="Low complexity" evidence="2">
    <location>
        <begin position="126"/>
        <end position="135"/>
    </location>
</feature>
<reference evidence="4 5" key="1">
    <citation type="journal article" date="2017" name="Mol. Ecol.">
        <title>Comparative and population genomic landscape of Phellinus noxius: A hypervariable fungus causing root rot in trees.</title>
        <authorList>
            <person name="Chung C.L."/>
            <person name="Lee T.J."/>
            <person name="Akiba M."/>
            <person name="Lee H.H."/>
            <person name="Kuo T.H."/>
            <person name="Liu D."/>
            <person name="Ke H.M."/>
            <person name="Yokoi T."/>
            <person name="Roa M.B."/>
            <person name="Lu M.J."/>
            <person name="Chang Y.Y."/>
            <person name="Ann P.J."/>
            <person name="Tsai J.N."/>
            <person name="Chen C.Y."/>
            <person name="Tzean S.S."/>
            <person name="Ota Y."/>
            <person name="Hattori T."/>
            <person name="Sahashi N."/>
            <person name="Liou R.F."/>
            <person name="Kikuchi T."/>
            <person name="Tsai I.J."/>
        </authorList>
    </citation>
    <scope>NUCLEOTIDE SEQUENCE [LARGE SCALE GENOMIC DNA]</scope>
    <source>
        <strain evidence="4 5">FFPRI411160</strain>
    </source>
</reference>
<keyword evidence="1" id="KW-0862">Zinc</keyword>
<evidence type="ECO:0000259" key="3">
    <source>
        <dbReference type="PROSITE" id="PS50089"/>
    </source>
</evidence>
<dbReference type="InterPro" id="IPR001841">
    <property type="entry name" value="Znf_RING"/>
</dbReference>
<dbReference type="STRING" id="2282107.A0A286UMQ7"/>
<dbReference type="OrthoDB" id="8062037at2759"/>
<dbReference type="PROSITE" id="PS50089">
    <property type="entry name" value="ZF_RING_2"/>
    <property type="match status" value="1"/>
</dbReference>
<evidence type="ECO:0000256" key="2">
    <source>
        <dbReference type="SAM" id="MobiDB-lite"/>
    </source>
</evidence>
<evidence type="ECO:0000313" key="5">
    <source>
        <dbReference type="Proteomes" id="UP000217199"/>
    </source>
</evidence>
<keyword evidence="1" id="KW-0479">Metal-binding</keyword>
<dbReference type="AlphaFoldDB" id="A0A286UMQ7"/>
<dbReference type="GO" id="GO:0008270">
    <property type="term" value="F:zinc ion binding"/>
    <property type="evidence" value="ECO:0007669"/>
    <property type="project" value="UniProtKB-KW"/>
</dbReference>
<gene>
    <name evidence="4" type="ORF">PNOK_0351000</name>
</gene>
<dbReference type="Gene3D" id="3.30.40.10">
    <property type="entry name" value="Zinc/RING finger domain, C3HC4 (zinc finger)"/>
    <property type="match status" value="1"/>
</dbReference>
<dbReference type="Proteomes" id="UP000217199">
    <property type="component" value="Unassembled WGS sequence"/>
</dbReference>
<comment type="caution">
    <text evidence="4">The sequence shown here is derived from an EMBL/GenBank/DDBJ whole genome shotgun (WGS) entry which is preliminary data.</text>
</comment>
<protein>
    <submittedName>
        <fullName evidence="4">Zinc C3HC4 type (RING finger)</fullName>
    </submittedName>
</protein>
<keyword evidence="1" id="KW-0863">Zinc-finger</keyword>
<accession>A0A286UMQ7</accession>
<dbReference type="Pfam" id="PF13639">
    <property type="entry name" value="zf-RING_2"/>
    <property type="match status" value="1"/>
</dbReference>
<name>A0A286UMQ7_9AGAM</name>
<dbReference type="InParanoid" id="A0A286UMQ7"/>
<organism evidence="4 5">
    <name type="scientific">Pyrrhoderma noxium</name>
    <dbReference type="NCBI Taxonomy" id="2282107"/>
    <lineage>
        <taxon>Eukaryota</taxon>
        <taxon>Fungi</taxon>
        <taxon>Dikarya</taxon>
        <taxon>Basidiomycota</taxon>
        <taxon>Agaricomycotina</taxon>
        <taxon>Agaricomycetes</taxon>
        <taxon>Hymenochaetales</taxon>
        <taxon>Hymenochaetaceae</taxon>
        <taxon>Pyrrhoderma</taxon>
    </lineage>
</organism>
<feature type="region of interest" description="Disordered" evidence="2">
    <location>
        <begin position="113"/>
        <end position="138"/>
    </location>
</feature>
<evidence type="ECO:0000313" key="4">
    <source>
        <dbReference type="EMBL" id="PAV20883.1"/>
    </source>
</evidence>
<dbReference type="InterPro" id="IPR013083">
    <property type="entry name" value="Znf_RING/FYVE/PHD"/>
</dbReference>
<proteinExistence type="predicted"/>
<sequence>MSMDIHSILRNLTGLDAHRRELISKLPSLTEQDLIRLDHKESCCPICFTPFLAVLAAEEMAQAMDSPAVAMEDMGVTRLADTCGHLFCRKDISTWIMQNDTCPTCRRPFVPEREASSATQDPSETDAGNADDNGAQDPEVFFSNMIRELLGNRNDTHTQDTQHRDDRDEFIGLYS</sequence>
<dbReference type="EMBL" id="NBII01000003">
    <property type="protein sequence ID" value="PAV20883.1"/>
    <property type="molecule type" value="Genomic_DNA"/>
</dbReference>
<feature type="domain" description="RING-type" evidence="3">
    <location>
        <begin position="44"/>
        <end position="106"/>
    </location>
</feature>
<keyword evidence="5" id="KW-1185">Reference proteome</keyword>
<dbReference type="SUPFAM" id="SSF57850">
    <property type="entry name" value="RING/U-box"/>
    <property type="match status" value="1"/>
</dbReference>
<feature type="region of interest" description="Disordered" evidence="2">
    <location>
        <begin position="152"/>
        <end position="175"/>
    </location>
</feature>
<evidence type="ECO:0000256" key="1">
    <source>
        <dbReference type="PROSITE-ProRule" id="PRU00175"/>
    </source>
</evidence>
<feature type="compositionally biased region" description="Basic and acidic residues" evidence="2">
    <location>
        <begin position="154"/>
        <end position="175"/>
    </location>
</feature>